<dbReference type="InterPro" id="IPR012910">
    <property type="entry name" value="Plug_dom"/>
</dbReference>
<evidence type="ECO:0000313" key="5">
    <source>
        <dbReference type="EMBL" id="MDO1448575.1"/>
    </source>
</evidence>
<evidence type="ECO:0000256" key="1">
    <source>
        <dbReference type="ARBA" id="ARBA00022729"/>
    </source>
</evidence>
<keyword evidence="6" id="KW-1185">Reference proteome</keyword>
<evidence type="ECO:0000259" key="4">
    <source>
        <dbReference type="Pfam" id="PF07715"/>
    </source>
</evidence>
<dbReference type="PANTHER" id="PTHR30069:SF29">
    <property type="entry name" value="HEMOGLOBIN AND HEMOGLOBIN-HAPTOGLOBIN-BINDING PROTEIN 1-RELATED"/>
    <property type="match status" value="1"/>
</dbReference>
<keyword evidence="1 3" id="KW-0732">Signal</keyword>
<keyword evidence="5" id="KW-0675">Receptor</keyword>
<dbReference type="RefSeq" id="WP_302039376.1">
    <property type="nucleotide sequence ID" value="NZ_JAUKPO010000012.1"/>
</dbReference>
<dbReference type="SUPFAM" id="SSF49464">
    <property type="entry name" value="Carboxypeptidase regulatory domain-like"/>
    <property type="match status" value="1"/>
</dbReference>
<dbReference type="PANTHER" id="PTHR30069">
    <property type="entry name" value="TONB-DEPENDENT OUTER MEMBRANE RECEPTOR"/>
    <property type="match status" value="1"/>
</dbReference>
<keyword evidence="2" id="KW-0813">Transport</keyword>
<name>A0ABT8R915_9BACT</name>
<dbReference type="Gene3D" id="2.60.40.1120">
    <property type="entry name" value="Carboxypeptidase-like, regulatory domain"/>
    <property type="match status" value="1"/>
</dbReference>
<dbReference type="InterPro" id="IPR023997">
    <property type="entry name" value="TonB-dep_OMP_SusC/RagA_CS"/>
</dbReference>
<dbReference type="Proteomes" id="UP001168528">
    <property type="component" value="Unassembled WGS sequence"/>
</dbReference>
<evidence type="ECO:0000256" key="2">
    <source>
        <dbReference type="PROSITE-ProRule" id="PRU01360"/>
    </source>
</evidence>
<comment type="similarity">
    <text evidence="2">Belongs to the TonB-dependent receptor family.</text>
</comment>
<dbReference type="PROSITE" id="PS52016">
    <property type="entry name" value="TONB_DEPENDENT_REC_3"/>
    <property type="match status" value="1"/>
</dbReference>
<dbReference type="InterPro" id="IPR023996">
    <property type="entry name" value="TonB-dep_OMP_SusC/RagA"/>
</dbReference>
<feature type="signal peptide" evidence="3">
    <location>
        <begin position="1"/>
        <end position="21"/>
    </location>
</feature>
<dbReference type="SUPFAM" id="SSF56935">
    <property type="entry name" value="Porins"/>
    <property type="match status" value="1"/>
</dbReference>
<keyword evidence="2" id="KW-0472">Membrane</keyword>
<protein>
    <submittedName>
        <fullName evidence="5">TonB-dependent receptor</fullName>
    </submittedName>
</protein>
<gene>
    <name evidence="5" type="ORF">Q0590_20025</name>
</gene>
<dbReference type="InterPro" id="IPR037066">
    <property type="entry name" value="Plug_dom_sf"/>
</dbReference>
<dbReference type="NCBIfam" id="TIGR04056">
    <property type="entry name" value="OMP_RagA_SusC"/>
    <property type="match status" value="1"/>
</dbReference>
<dbReference type="Pfam" id="PF13715">
    <property type="entry name" value="CarbopepD_reg_2"/>
    <property type="match status" value="1"/>
</dbReference>
<dbReference type="EMBL" id="JAUKPO010000012">
    <property type="protein sequence ID" value="MDO1448575.1"/>
    <property type="molecule type" value="Genomic_DNA"/>
</dbReference>
<feature type="chain" id="PRO_5045845646" evidence="3">
    <location>
        <begin position="22"/>
        <end position="1170"/>
    </location>
</feature>
<evidence type="ECO:0000256" key="3">
    <source>
        <dbReference type="SAM" id="SignalP"/>
    </source>
</evidence>
<reference evidence="5" key="1">
    <citation type="submission" date="2023-07" db="EMBL/GenBank/DDBJ databases">
        <title>The genome sequence of Rhodocytophaga aerolata KACC 12507.</title>
        <authorList>
            <person name="Zhang X."/>
        </authorList>
    </citation>
    <scope>NUCLEOTIDE SEQUENCE</scope>
    <source>
        <strain evidence="5">KACC 12507</strain>
    </source>
</reference>
<dbReference type="Gene3D" id="2.170.130.10">
    <property type="entry name" value="TonB-dependent receptor, plug domain"/>
    <property type="match status" value="1"/>
</dbReference>
<dbReference type="NCBIfam" id="TIGR04057">
    <property type="entry name" value="SusC_RagA_signa"/>
    <property type="match status" value="1"/>
</dbReference>
<organism evidence="5 6">
    <name type="scientific">Rhodocytophaga aerolata</name>
    <dbReference type="NCBI Taxonomy" id="455078"/>
    <lineage>
        <taxon>Bacteria</taxon>
        <taxon>Pseudomonadati</taxon>
        <taxon>Bacteroidota</taxon>
        <taxon>Cytophagia</taxon>
        <taxon>Cytophagales</taxon>
        <taxon>Rhodocytophagaceae</taxon>
        <taxon>Rhodocytophaga</taxon>
    </lineage>
</organism>
<sequence length="1170" mass="130703">MKKSHLYYGLLVLLSSPVCMHAQTLASSALYGLPVTQPGGKQQDGKGENMTLKKALLDLKSTYNVSIIYESKLVEDKTVKGFRIQGSLDESLQRLLEPFNLAFKKDKHVYVIVSKQNQDEAFIPALENKKLTYYLADNKEELTSTNTASATATILQRIETGSLTITNKAITITGKVTSQEDNQGLPGVNVLVKGSAVGTTTDANGNYSLNAPDGNGTLVFSYIGYTTEEVPINNHSTINVALVADIQSLSEVVVVGYGEQRKATLTGSVASVKGTEIIQTPTTNVSNTLAGRMSGVVAVTRSGEPGYDGSTIRIRGVNSLGNNDALIVVDGIPGRSLDRIDPNSIESITVLKDASAAIYGAQAANGVILITTKRGRTGKPEITLNLNQGYGRPTRIPRMADAVEYATMLNEIDAYRNRTPRYSAEDLQKYADGSDPWRYPNTDWFSEVLKPWSGQNYGNIQISGGGENLKYFLLAGAKTQDGYYKNSAAKYSQYDFRSNLDGKISNYVNIGVDIAGRQENRNFPTRSAGSIFRMVMRGKPNMTAYWPDGTPGPDIEYGDNPVVVSTDATGYDKDTWYVLNSNVKLNIIVPWVKGLSLTSNAGIDKGFRHRKRFETPWFLYSWDGQSYDANGQPVLIKGKKGFDDPRLTQETEFNQSILLNAMLNYETSVAEVHNIKLMVGSERRSGNRDLFSAYRRFFISTTVDQMFAGGDAERNNGGTAYLNRRLNYFGRANYNYLEKYLVEFVWRYDGSFQFPKDKRFGFFPGVSAGWRISEESFWKNNIAFINNFKIRGSWGQTGNDRIEINGVPYDWQYIASYGFDPSNQTYVFGIDQENKRLREARIPNPNITWEVASQSNIGFETQLFNSKFFIEADYFYNKRSQILWPRNASVPASAGLTLPPENIGKVANQGFDFNIGYNNNINDFQYQVSVNGGYAKNKILFWDEAPGAPDYQLSTGQPMNTSLYYNAIGIFRDEEAVNSRPHWDGAKPGDIIFQDVNNDGKIDANDRVRNPFTNIPRFTGGLNLNLQFKGFDLAVLFQGAAGAVRYIQTESGDIGNFLKEYYDNRWTPENPDASGPRTFNRDEEYWRNQQNTYFLHRTDYIRLKNLQLGYSLPVALTGKLGMQNIRFYISGFNLLTYSPDLKDFDPETDNASGQSYPLQKVLNGGLTVTF</sequence>
<comment type="caution">
    <text evidence="5">The sequence shown here is derived from an EMBL/GenBank/DDBJ whole genome shotgun (WGS) entry which is preliminary data.</text>
</comment>
<evidence type="ECO:0000313" key="6">
    <source>
        <dbReference type="Proteomes" id="UP001168528"/>
    </source>
</evidence>
<proteinExistence type="inferred from homology"/>
<comment type="subcellular location">
    <subcellularLocation>
        <location evidence="2">Cell outer membrane</location>
        <topology evidence="2">Multi-pass membrane protein</topology>
    </subcellularLocation>
</comment>
<keyword evidence="2" id="KW-0998">Cell outer membrane</keyword>
<dbReference type="InterPro" id="IPR039426">
    <property type="entry name" value="TonB-dep_rcpt-like"/>
</dbReference>
<accession>A0ABT8R915</accession>
<dbReference type="Gene3D" id="3.55.50.30">
    <property type="match status" value="1"/>
</dbReference>
<keyword evidence="2" id="KW-1134">Transmembrane beta strand</keyword>
<dbReference type="InterPro" id="IPR008969">
    <property type="entry name" value="CarboxyPept-like_regulatory"/>
</dbReference>
<keyword evidence="2" id="KW-0812">Transmembrane</keyword>
<feature type="domain" description="TonB-dependent receptor plug" evidence="4">
    <location>
        <begin position="262"/>
        <end position="367"/>
    </location>
</feature>
<dbReference type="Pfam" id="PF07715">
    <property type="entry name" value="Plug"/>
    <property type="match status" value="1"/>
</dbReference>